<dbReference type="AlphaFoldDB" id="A0A9W4JIL7"/>
<organism evidence="2 3">
    <name type="scientific">Penicillium salamii</name>
    <dbReference type="NCBI Taxonomy" id="1612424"/>
    <lineage>
        <taxon>Eukaryota</taxon>
        <taxon>Fungi</taxon>
        <taxon>Dikarya</taxon>
        <taxon>Ascomycota</taxon>
        <taxon>Pezizomycotina</taxon>
        <taxon>Eurotiomycetes</taxon>
        <taxon>Eurotiomycetidae</taxon>
        <taxon>Eurotiales</taxon>
        <taxon>Aspergillaceae</taxon>
        <taxon>Penicillium</taxon>
    </lineage>
</organism>
<accession>A0A9W4JIL7</accession>
<keyword evidence="1" id="KW-1133">Transmembrane helix</keyword>
<keyword evidence="1" id="KW-0472">Membrane</keyword>
<feature type="transmembrane region" description="Helical" evidence="1">
    <location>
        <begin position="21"/>
        <end position="40"/>
    </location>
</feature>
<sequence length="65" mass="7541">MKVDIREVFETHSSETDMSTFIILYMLWEAWVLWTQLVYLEVIGITDGPSLLHQPAQVPALSHPR</sequence>
<evidence type="ECO:0000313" key="2">
    <source>
        <dbReference type="EMBL" id="CAG8401802.1"/>
    </source>
</evidence>
<keyword evidence="1" id="KW-0812">Transmembrane</keyword>
<dbReference type="OrthoDB" id="4760831at2759"/>
<evidence type="ECO:0000313" key="3">
    <source>
        <dbReference type="Proteomes" id="UP001152646"/>
    </source>
</evidence>
<comment type="caution">
    <text evidence="2">The sequence shown here is derived from an EMBL/GenBank/DDBJ whole genome shotgun (WGS) entry which is preliminary data.</text>
</comment>
<dbReference type="Proteomes" id="UP001152646">
    <property type="component" value="Unassembled WGS sequence"/>
</dbReference>
<dbReference type="EMBL" id="CAJVPA010000206">
    <property type="protein sequence ID" value="CAG8401802.1"/>
    <property type="molecule type" value="Genomic_DNA"/>
</dbReference>
<protein>
    <submittedName>
        <fullName evidence="2">Uncharacterized protein</fullName>
    </submittedName>
</protein>
<evidence type="ECO:0000256" key="1">
    <source>
        <dbReference type="SAM" id="Phobius"/>
    </source>
</evidence>
<reference evidence="2" key="1">
    <citation type="submission" date="2021-07" db="EMBL/GenBank/DDBJ databases">
        <authorList>
            <person name="Branca A.L. A."/>
        </authorList>
    </citation>
    <scope>NUCLEOTIDE SEQUENCE</scope>
</reference>
<name>A0A9W4JIL7_9EURO</name>
<gene>
    <name evidence="2" type="ORF">PSALAMII_LOCUS8196</name>
</gene>
<proteinExistence type="predicted"/>